<dbReference type="RefSeq" id="WP_187975539.1">
    <property type="nucleotide sequence ID" value="NZ_CP046884.1"/>
</dbReference>
<evidence type="ECO:0000313" key="2">
    <source>
        <dbReference type="Proteomes" id="UP000516320"/>
    </source>
</evidence>
<protein>
    <recommendedName>
        <fullName evidence="3">Methionine synthase</fullName>
    </recommendedName>
</protein>
<keyword evidence="2" id="KW-1185">Reference proteome</keyword>
<sequence length="328" mass="36016">MAQAYAAPSVKGPPFRTIADIIAGETGDLRTVPILLQEGITGDSVAHTAALLDGIYIDRGPRCWQLTSRPRSMSHVIADSWERKLDFLEEQWGTDLNGLVIPLLGPWTFSTRIEHSAGRRALEDQGFLAALHDIYVASLEQVHDNIAQRFGTSPHLVLVEPDLYRIQHGLIPGPTDFDLIPERSAEDLADYLAELCHNERGGTRILSFSHSPICWDIARFSGARVVDFDFAAIRHHSDLDGLGELLNCHVTPSVAVDPTGKQPKDLAKEIIRLSTTVGFAPTLWAKQGFLRMVDSSTDSAVLEELAFAQQLRTVAQTADILHSDAGNL</sequence>
<dbReference type="KEGG" id="cpoy:GP475_05030"/>
<reference evidence="1 2" key="1">
    <citation type="submission" date="2019-12" db="EMBL/GenBank/DDBJ databases">
        <title>Corynebacterium sp. nov., isolated from feces of the Anser Albifrons in China.</title>
        <authorList>
            <person name="Liu Q."/>
        </authorList>
    </citation>
    <scope>NUCLEOTIDE SEQUENCE [LARGE SCALE GENOMIC DNA]</scope>
    <source>
        <strain evidence="1 2">4H37-19</strain>
    </source>
</reference>
<name>A0A7H0SNF3_9CORY</name>
<organism evidence="1 2">
    <name type="scientific">Corynebacterium poyangense</name>
    <dbReference type="NCBI Taxonomy" id="2684405"/>
    <lineage>
        <taxon>Bacteria</taxon>
        <taxon>Bacillati</taxon>
        <taxon>Actinomycetota</taxon>
        <taxon>Actinomycetes</taxon>
        <taxon>Mycobacteriales</taxon>
        <taxon>Corynebacteriaceae</taxon>
        <taxon>Corynebacterium</taxon>
    </lineage>
</organism>
<evidence type="ECO:0008006" key="3">
    <source>
        <dbReference type="Google" id="ProtNLM"/>
    </source>
</evidence>
<evidence type="ECO:0000313" key="1">
    <source>
        <dbReference type="EMBL" id="QNQ90078.1"/>
    </source>
</evidence>
<accession>A0A7H0SNF3</accession>
<proteinExistence type="predicted"/>
<gene>
    <name evidence="1" type="ORF">GP475_05030</name>
</gene>
<dbReference type="Proteomes" id="UP000516320">
    <property type="component" value="Chromosome"/>
</dbReference>
<dbReference type="EMBL" id="CP046884">
    <property type="protein sequence ID" value="QNQ90078.1"/>
    <property type="molecule type" value="Genomic_DNA"/>
</dbReference>
<dbReference type="AlphaFoldDB" id="A0A7H0SNF3"/>